<evidence type="ECO:0000256" key="1">
    <source>
        <dbReference type="ARBA" id="ARBA00004127"/>
    </source>
</evidence>
<dbReference type="GO" id="GO:0012505">
    <property type="term" value="C:endomembrane system"/>
    <property type="evidence" value="ECO:0007669"/>
    <property type="project" value="UniProtKB-SubCell"/>
</dbReference>
<dbReference type="NCBIfam" id="TIGR00967">
    <property type="entry name" value="3a0501s007"/>
    <property type="match status" value="1"/>
</dbReference>
<dbReference type="GO" id="GO:0015031">
    <property type="term" value="P:protein transport"/>
    <property type="evidence" value="ECO:0007669"/>
    <property type="project" value="UniProtKB-KW"/>
</dbReference>
<keyword evidence="5" id="KW-0653">Protein transport</keyword>
<evidence type="ECO:0000256" key="7">
    <source>
        <dbReference type="ARBA" id="ARBA00023010"/>
    </source>
</evidence>
<keyword evidence="7" id="KW-0811">Translocation</keyword>
<keyword evidence="6 10" id="KW-1133">Transmembrane helix</keyword>
<feature type="transmembrane region" description="Helical" evidence="10">
    <location>
        <begin position="422"/>
        <end position="455"/>
    </location>
</feature>
<evidence type="ECO:0000256" key="2">
    <source>
        <dbReference type="ARBA" id="ARBA00005751"/>
    </source>
</evidence>
<feature type="transmembrane region" description="Helical" evidence="10">
    <location>
        <begin position="77"/>
        <end position="97"/>
    </location>
</feature>
<feature type="transmembrane region" description="Helical" evidence="10">
    <location>
        <begin position="360"/>
        <end position="379"/>
    </location>
</feature>
<feature type="transmembrane region" description="Helical" evidence="10">
    <location>
        <begin position="241"/>
        <end position="262"/>
    </location>
</feature>
<dbReference type="FunFam" id="1.10.3370.10:FF:000009">
    <property type="entry name" value="Pretranslocation protein, alpha subunit, putative"/>
    <property type="match status" value="1"/>
</dbReference>
<feature type="transmembrane region" description="Helical" evidence="10">
    <location>
        <begin position="171"/>
        <end position="192"/>
    </location>
</feature>
<dbReference type="EMBL" id="HBGF01044084">
    <property type="protein sequence ID" value="CAD9144556.1"/>
    <property type="molecule type" value="Transcribed_RNA"/>
</dbReference>
<reference evidence="12" key="1">
    <citation type="submission" date="2021-01" db="EMBL/GenBank/DDBJ databases">
        <authorList>
            <person name="Corre E."/>
            <person name="Pelletier E."/>
            <person name="Niang G."/>
            <person name="Scheremetjew M."/>
            <person name="Finn R."/>
            <person name="Kale V."/>
            <person name="Holt S."/>
            <person name="Cochrane G."/>
            <person name="Meng A."/>
            <person name="Brown T."/>
            <person name="Cohen L."/>
        </authorList>
    </citation>
    <scope>NUCLEOTIDE SEQUENCE</scope>
    <source>
        <strain evidence="12">CCAP 1951/1</strain>
    </source>
</reference>
<dbReference type="InterPro" id="IPR030659">
    <property type="entry name" value="SecY_CS"/>
</dbReference>
<sequence>MKALQLVQPFLGMLPEVSKPTKLPPIKDRIMWTAFALFIFLVCCQVPVFGSRPSKSSDPFYWMRVVLASNKGTLMELGISPIVTASLIVEVLVGVKVISADSGNKDDRALMEGAQKILALGITLVEAVAYVASGMYGDVQAIGFFMCVVIVAQLMAATMLCILLDDLLQKGWGLGSATSLFIACNICDTIVWKSLSPSTLNTGRGTEFEGAIIAFFHLLLTRSDKARALKEALYRPQLPNIVNLLATVLVFVVVIFLQGFRVDLATVRANGGGKAEPHSVKLFYTSNMPIILQTALISNFNFFSQILHRRFPNNIVVNLLGKWEEREYSSSGQMFPVGGIAHYVTAPQTFADMLRDPIHAIFYITFVLTTCALFSKMWIEINKTTARDVAKKLREEGKWLKQARQNEDDMAVALNKYIPTAAAFGGLCIGALTILADFLGAIGSGTGILLAVTMIHQYYEILQREGQELGLGWVKPKFQ</sequence>
<comment type="subcellular location">
    <subcellularLocation>
        <location evidence="1">Endomembrane system</location>
        <topology evidence="1">Multi-pass membrane protein</topology>
    </subcellularLocation>
</comment>
<dbReference type="InterPro" id="IPR002208">
    <property type="entry name" value="SecY/SEC61-alpha"/>
</dbReference>
<protein>
    <recommendedName>
        <fullName evidence="11">Translocon Sec61/SecY plug domain-containing protein</fullName>
    </recommendedName>
</protein>
<dbReference type="PANTHER" id="PTHR10906">
    <property type="entry name" value="SECY/SEC61-ALPHA FAMILY MEMBER"/>
    <property type="match status" value="1"/>
</dbReference>
<evidence type="ECO:0000256" key="3">
    <source>
        <dbReference type="ARBA" id="ARBA00022448"/>
    </source>
</evidence>
<evidence type="ECO:0000256" key="8">
    <source>
        <dbReference type="ARBA" id="ARBA00023136"/>
    </source>
</evidence>
<evidence type="ECO:0000256" key="5">
    <source>
        <dbReference type="ARBA" id="ARBA00022927"/>
    </source>
</evidence>
<evidence type="ECO:0000256" key="10">
    <source>
        <dbReference type="SAM" id="Phobius"/>
    </source>
</evidence>
<feature type="transmembrane region" description="Helical" evidence="10">
    <location>
        <begin position="142"/>
        <end position="164"/>
    </location>
</feature>
<evidence type="ECO:0000259" key="11">
    <source>
        <dbReference type="Pfam" id="PF10559"/>
    </source>
</evidence>
<proteinExistence type="inferred from homology"/>
<keyword evidence="3" id="KW-0813">Transport</keyword>
<dbReference type="SUPFAM" id="SSF103491">
    <property type="entry name" value="Preprotein translocase SecY subunit"/>
    <property type="match status" value="1"/>
</dbReference>
<feature type="transmembrane region" description="Helical" evidence="10">
    <location>
        <begin position="117"/>
        <end position="136"/>
    </location>
</feature>
<dbReference type="GO" id="GO:0016020">
    <property type="term" value="C:membrane"/>
    <property type="evidence" value="ECO:0007669"/>
    <property type="project" value="InterPro"/>
</dbReference>
<dbReference type="Gene3D" id="1.10.3370.10">
    <property type="entry name" value="SecY subunit domain"/>
    <property type="match status" value="1"/>
</dbReference>
<keyword evidence="8 10" id="KW-0472">Membrane</keyword>
<keyword evidence="4 10" id="KW-0812">Transmembrane</keyword>
<dbReference type="Pfam" id="PF10559">
    <property type="entry name" value="Plug_translocon"/>
    <property type="match status" value="1"/>
</dbReference>
<feature type="transmembrane region" description="Helical" evidence="10">
    <location>
        <begin position="282"/>
        <end position="303"/>
    </location>
</feature>
<name>A0A7S1QPM2_NEODS</name>
<organism evidence="12">
    <name type="scientific">Neobodo designis</name>
    <name type="common">Flagellated protozoan</name>
    <name type="synonym">Bodo designis</name>
    <dbReference type="NCBI Taxonomy" id="312471"/>
    <lineage>
        <taxon>Eukaryota</taxon>
        <taxon>Discoba</taxon>
        <taxon>Euglenozoa</taxon>
        <taxon>Kinetoplastea</taxon>
        <taxon>Metakinetoplastina</taxon>
        <taxon>Neobodonida</taxon>
        <taxon>Neobodo</taxon>
    </lineage>
</organism>
<dbReference type="NCBIfam" id="NF006341">
    <property type="entry name" value="PRK08568.1-5"/>
    <property type="match status" value="1"/>
</dbReference>
<feature type="domain" description="Translocon Sec61/SecY plug" evidence="11">
    <location>
        <begin position="38"/>
        <end position="72"/>
    </location>
</feature>
<evidence type="ECO:0000256" key="6">
    <source>
        <dbReference type="ARBA" id="ARBA00022989"/>
    </source>
</evidence>
<dbReference type="PROSITE" id="PS00755">
    <property type="entry name" value="SECY_1"/>
    <property type="match status" value="1"/>
</dbReference>
<evidence type="ECO:0000256" key="4">
    <source>
        <dbReference type="ARBA" id="ARBA00022692"/>
    </source>
</evidence>
<feature type="transmembrane region" description="Helical" evidence="10">
    <location>
        <begin position="30"/>
        <end position="50"/>
    </location>
</feature>
<accession>A0A7S1QPM2</accession>
<feature type="transmembrane region" description="Helical" evidence="10">
    <location>
        <begin position="204"/>
        <end position="220"/>
    </location>
</feature>
<evidence type="ECO:0000313" key="12">
    <source>
        <dbReference type="EMBL" id="CAD9144556.1"/>
    </source>
</evidence>
<gene>
    <name evidence="12" type="ORF">NDES1114_LOCUS29509</name>
</gene>
<dbReference type="InterPro" id="IPR023201">
    <property type="entry name" value="SecY_dom_sf"/>
</dbReference>
<dbReference type="InterPro" id="IPR019561">
    <property type="entry name" value="Translocon_Sec61/SecY_plug_dom"/>
</dbReference>
<comment type="similarity">
    <text evidence="2 9">Belongs to the SecY/SEC61-alpha family.</text>
</comment>
<evidence type="ECO:0000256" key="9">
    <source>
        <dbReference type="RuleBase" id="RU004349"/>
    </source>
</evidence>
<dbReference type="AlphaFoldDB" id="A0A7S1QPM2"/>
<dbReference type="Pfam" id="PF00344">
    <property type="entry name" value="SecY"/>
    <property type="match status" value="1"/>
</dbReference>
<dbReference type="PIRSF" id="PIRSF004557">
    <property type="entry name" value="SecY"/>
    <property type="match status" value="1"/>
</dbReference>